<accession>X1MK01</accession>
<dbReference type="CDD" id="cd02440">
    <property type="entry name" value="AdoMet_MTases"/>
    <property type="match status" value="1"/>
</dbReference>
<organism evidence="1">
    <name type="scientific">marine sediment metagenome</name>
    <dbReference type="NCBI Taxonomy" id="412755"/>
    <lineage>
        <taxon>unclassified sequences</taxon>
        <taxon>metagenomes</taxon>
        <taxon>ecological metagenomes</taxon>
    </lineage>
</organism>
<name>X1MK01_9ZZZZ</name>
<dbReference type="EMBL" id="BARV01011340">
    <property type="protein sequence ID" value="GAI06714.1"/>
    <property type="molecule type" value="Genomic_DNA"/>
</dbReference>
<protein>
    <recommendedName>
        <fullName evidence="2">PABS domain-containing protein</fullName>
    </recommendedName>
</protein>
<evidence type="ECO:0000313" key="1">
    <source>
        <dbReference type="EMBL" id="GAI06714.1"/>
    </source>
</evidence>
<dbReference type="Gene3D" id="3.40.50.150">
    <property type="entry name" value="Vaccinia Virus protein VP39"/>
    <property type="match status" value="1"/>
</dbReference>
<evidence type="ECO:0008006" key="2">
    <source>
        <dbReference type="Google" id="ProtNLM"/>
    </source>
</evidence>
<gene>
    <name evidence="1" type="ORF">S06H3_21550</name>
</gene>
<sequence>GKILVGGLGLGLFATMAAKKKEVTKVIVVEINKDVIKLCKPKDKKIKVIQCDIWKFIKESNEKFDYAYIDIHYGTSCMEYMRTVLPMKKLFKEKHSNTPIDFWGEEEMKAQYNPDFEKERAERLKR</sequence>
<dbReference type="AlphaFoldDB" id="X1MK01"/>
<dbReference type="InterPro" id="IPR029063">
    <property type="entry name" value="SAM-dependent_MTases_sf"/>
</dbReference>
<dbReference type="SUPFAM" id="SSF53335">
    <property type="entry name" value="S-adenosyl-L-methionine-dependent methyltransferases"/>
    <property type="match status" value="1"/>
</dbReference>
<comment type="caution">
    <text evidence="1">The sequence shown here is derived from an EMBL/GenBank/DDBJ whole genome shotgun (WGS) entry which is preliminary data.</text>
</comment>
<feature type="non-terminal residue" evidence="1">
    <location>
        <position position="1"/>
    </location>
</feature>
<proteinExistence type="predicted"/>
<reference evidence="1" key="1">
    <citation type="journal article" date="2014" name="Front. Microbiol.">
        <title>High frequency of phylogenetically diverse reductive dehalogenase-homologous genes in deep subseafloor sedimentary metagenomes.</title>
        <authorList>
            <person name="Kawai M."/>
            <person name="Futagami T."/>
            <person name="Toyoda A."/>
            <person name="Takaki Y."/>
            <person name="Nishi S."/>
            <person name="Hori S."/>
            <person name="Arai W."/>
            <person name="Tsubouchi T."/>
            <person name="Morono Y."/>
            <person name="Uchiyama I."/>
            <person name="Ito T."/>
            <person name="Fujiyama A."/>
            <person name="Inagaki F."/>
            <person name="Takami H."/>
        </authorList>
    </citation>
    <scope>NUCLEOTIDE SEQUENCE</scope>
    <source>
        <strain evidence="1">Expedition CK06-06</strain>
    </source>
</reference>